<evidence type="ECO:0000313" key="3">
    <source>
        <dbReference type="Proteomes" id="UP000452235"/>
    </source>
</evidence>
<proteinExistence type="predicted"/>
<dbReference type="AlphaFoldDB" id="A0A5M3YQU8"/>
<dbReference type="Gene3D" id="1.25.40.20">
    <property type="entry name" value="Ankyrin repeat-containing domain"/>
    <property type="match status" value="1"/>
</dbReference>
<evidence type="ECO:0000259" key="1">
    <source>
        <dbReference type="Pfam" id="PF17111"/>
    </source>
</evidence>
<feature type="domain" description="Azaphilone pigments biosynthesis cluster protein L N-terminal" evidence="1">
    <location>
        <begin position="3"/>
        <end position="164"/>
    </location>
</feature>
<sequence length="782" mass="89039">MSDPFSVAGSAVGVVSLGLTVCQGFLAYYEPWKAYDEEIHNFTSRVDNLQTLLQVLETLVSEAHDRSLSFERYHSLILGNLNACRQACQRLEEMLQRCKANHTSTEGVKKHDWLQLKRVRYPFKRNTLVSQSQAVTGFQNDLSMALQILHMATIQHQQKQLQELTSRSSSIDLRTTQILSIVESQGQLIIPSVKEMLQQEFAAILDATLDAPSLVVARGFIKALIDAEVPLQERDAFNNTPLDRFIVKWLVCDIWQSGDLEFSEDLFQIYSDVWSSGSLLTSPTQTLGNMEWMSNFFLLDFNIMRHLIVRNMNEEYILSNVELAVHTRSEEGLLEYIACPHQLNLDMVIYMCLGWPQGMSLILNSPLRLHVKSMLNPFMQACKARDAECALLLLEATEVITKHHLEFAVVSDHPDILDVVVSRIACQRRELQNLALRQLSSHQIRQLGLPTEDLLDVHAFKVQEALKAQPVAMKLELMEAYSVYGFTCNSRNAANRLFEAGFKNLNQNNELGRTPLMLLRPIIVHTGQNFVDRLHFAQWMVSHGANLDQRTRAGYPARYYLAEGIGADMSRQYVLEIHGATYSLSPCDMQRLEQNVDFLHTILLDDTRDSCSCACSLGGCRPLTRMLRHFCISLTGGYAEPWVLVGILEVFRSFRAVLLRESLSDSIPTLAERVLRYVTFERIGIKHTCHYEDEGLDEDEVEEIQDEERHNLALLEDLMEEFNRECQELGIGIDEFLNEHWVDSMDQAMSIDHEIDTEEIQRIQELGVVLSSPARSGGHCVV</sequence>
<dbReference type="Pfam" id="PF17111">
    <property type="entry name" value="PigL_N"/>
    <property type="match status" value="1"/>
</dbReference>
<reference evidence="2 3" key="1">
    <citation type="submission" date="2020-01" db="EMBL/GenBank/DDBJ databases">
        <title>Aspergillus terreus IFO 6365 whole genome shotgun sequence.</title>
        <authorList>
            <person name="Kanamasa S."/>
            <person name="Takahashi H."/>
        </authorList>
    </citation>
    <scope>NUCLEOTIDE SEQUENCE [LARGE SCALE GENOMIC DNA]</scope>
    <source>
        <strain evidence="2 3">IFO 6365</strain>
    </source>
</reference>
<protein>
    <recommendedName>
        <fullName evidence="1">Azaphilone pigments biosynthesis cluster protein L N-terminal domain-containing protein</fullName>
    </recommendedName>
</protein>
<dbReference type="Proteomes" id="UP000452235">
    <property type="component" value="Unassembled WGS sequence"/>
</dbReference>
<evidence type="ECO:0000313" key="2">
    <source>
        <dbReference type="EMBL" id="GFF15370.1"/>
    </source>
</evidence>
<organism evidence="2 3">
    <name type="scientific">Aspergillus terreus</name>
    <dbReference type="NCBI Taxonomy" id="33178"/>
    <lineage>
        <taxon>Eukaryota</taxon>
        <taxon>Fungi</taxon>
        <taxon>Dikarya</taxon>
        <taxon>Ascomycota</taxon>
        <taxon>Pezizomycotina</taxon>
        <taxon>Eurotiomycetes</taxon>
        <taxon>Eurotiomycetidae</taxon>
        <taxon>Eurotiales</taxon>
        <taxon>Aspergillaceae</taxon>
        <taxon>Aspergillus</taxon>
        <taxon>Aspergillus subgen. Circumdati</taxon>
    </lineage>
</organism>
<dbReference type="InterPro" id="IPR031348">
    <property type="entry name" value="PigL_N"/>
</dbReference>
<dbReference type="VEuPathDB" id="FungiDB:ATEG_04519"/>
<dbReference type="InterPro" id="IPR036770">
    <property type="entry name" value="Ankyrin_rpt-contain_sf"/>
</dbReference>
<accession>A0A5M3YQU8</accession>
<comment type="caution">
    <text evidence="2">The sequence shown here is derived from an EMBL/GenBank/DDBJ whole genome shotgun (WGS) entry which is preliminary data.</text>
</comment>
<keyword evidence="3" id="KW-1185">Reference proteome</keyword>
<dbReference type="EMBL" id="BLJY01000004">
    <property type="protein sequence ID" value="GFF15370.1"/>
    <property type="molecule type" value="Genomic_DNA"/>
</dbReference>
<gene>
    <name evidence="2" type="ORF">ATEIFO6365_0004048900</name>
</gene>
<dbReference type="OrthoDB" id="1577640at2759"/>
<name>A0A5M3YQU8_ASPTE</name>
<dbReference type="SUPFAM" id="SSF48403">
    <property type="entry name" value="Ankyrin repeat"/>
    <property type="match status" value="1"/>
</dbReference>